<proteinExistence type="predicted"/>
<gene>
    <name evidence="2" type="ORF">BKP64_07795</name>
</gene>
<organism evidence="2 3">
    <name type="scientific">Marinobacter salinus</name>
    <dbReference type="NCBI Taxonomy" id="1874317"/>
    <lineage>
        <taxon>Bacteria</taxon>
        <taxon>Pseudomonadati</taxon>
        <taxon>Pseudomonadota</taxon>
        <taxon>Gammaproteobacteria</taxon>
        <taxon>Pseudomonadales</taxon>
        <taxon>Marinobacteraceae</taxon>
        <taxon>Marinobacter</taxon>
    </lineage>
</organism>
<keyword evidence="3" id="KW-1185">Reference proteome</keyword>
<accession>A0A1D9GRG9</accession>
<dbReference type="KEGG" id="msq:BKP64_07795"/>
<name>A0A1D9GRG9_9GAMM</name>
<feature type="transmembrane region" description="Helical" evidence="1">
    <location>
        <begin position="6"/>
        <end position="25"/>
    </location>
</feature>
<dbReference type="EMBL" id="CP017715">
    <property type="protein sequence ID" value="AOY90202.1"/>
    <property type="molecule type" value="Genomic_DNA"/>
</dbReference>
<protein>
    <recommendedName>
        <fullName evidence="4">ATP synthase subunit I</fullName>
    </recommendedName>
</protein>
<keyword evidence="1" id="KW-0472">Membrane</keyword>
<evidence type="ECO:0000313" key="2">
    <source>
        <dbReference type="EMBL" id="AOY90202.1"/>
    </source>
</evidence>
<feature type="transmembrane region" description="Helical" evidence="1">
    <location>
        <begin position="37"/>
        <end position="57"/>
    </location>
</feature>
<keyword evidence="1" id="KW-1133">Transmembrane helix</keyword>
<evidence type="ECO:0000313" key="3">
    <source>
        <dbReference type="Proteomes" id="UP000177445"/>
    </source>
</evidence>
<dbReference type="Pfam" id="PF12966">
    <property type="entry name" value="AtpR"/>
    <property type="match status" value="1"/>
</dbReference>
<dbReference type="STRING" id="1874317.BKP64_07795"/>
<dbReference type="Proteomes" id="UP000177445">
    <property type="component" value="Chromosome"/>
</dbReference>
<dbReference type="InterPro" id="IPR017581">
    <property type="entry name" value="AtpR-like"/>
</dbReference>
<evidence type="ECO:0008006" key="4">
    <source>
        <dbReference type="Google" id="ProtNLM"/>
    </source>
</evidence>
<reference evidence="2 3" key="1">
    <citation type="submission" date="2016-10" db="EMBL/GenBank/DDBJ databases">
        <title>Marinobacter salinus sp. nov., a moderately halophilic bacterium isolated from a tidal flat environment.</title>
        <authorList>
            <person name="Park S.-J."/>
        </authorList>
    </citation>
    <scope>NUCLEOTIDE SEQUENCE [LARGE SCALE GENOMIC DNA]</scope>
    <source>
        <strain evidence="2 3">Hb8</strain>
    </source>
</reference>
<dbReference type="NCBIfam" id="TIGR03165">
    <property type="entry name" value="F1F0_chp_2"/>
    <property type="match status" value="1"/>
</dbReference>
<keyword evidence="1" id="KW-0812">Transmembrane</keyword>
<sequence>MSAYGISFALGVALGLAFLGGLWLTVRRLGEARHPGLLMMSSLFLRLGITLAGFYVVAQYGDWQHLLAAVAGFTLPRLLIAHRIRPPGIGGEPRP</sequence>
<evidence type="ECO:0000256" key="1">
    <source>
        <dbReference type="SAM" id="Phobius"/>
    </source>
</evidence>
<dbReference type="AlphaFoldDB" id="A0A1D9GRG9"/>